<dbReference type="PANTHER" id="PTHR43446">
    <property type="entry name" value="MEMBRANE PROTEIN-RELATED"/>
    <property type="match status" value="1"/>
</dbReference>
<dbReference type="EMBL" id="CP017599">
    <property type="protein sequence ID" value="AOX04547.1"/>
    <property type="molecule type" value="Genomic_DNA"/>
</dbReference>
<dbReference type="InterPro" id="IPR036013">
    <property type="entry name" value="Band_7/SPFH_dom_sf"/>
</dbReference>
<evidence type="ECO:0000313" key="3">
    <source>
        <dbReference type="EMBL" id="AOX04547.1"/>
    </source>
</evidence>
<evidence type="ECO:0000259" key="2">
    <source>
        <dbReference type="SMART" id="SM00244"/>
    </source>
</evidence>
<dbReference type="InterPro" id="IPR001107">
    <property type="entry name" value="Band_7"/>
</dbReference>
<keyword evidence="1" id="KW-0472">Membrane</keyword>
<accession>A0A1D8U3R1</accession>
<dbReference type="KEGG" id="mpro:BJP34_27005"/>
<feature type="transmembrane region" description="Helical" evidence="1">
    <location>
        <begin position="12"/>
        <end position="31"/>
    </location>
</feature>
<dbReference type="STRING" id="1458985.BJP34_27005"/>
<dbReference type="Gene3D" id="3.30.479.30">
    <property type="entry name" value="Band 7 domain"/>
    <property type="match status" value="1"/>
</dbReference>
<sequence>MERIQEIPTFKINGFAALVGIIAIASFGVWLGKGLVGFSNINDVFLYTNNLFGIGLVIVALVALKGFLTVQPNQARVLVFLGNYVGSVRTSGFWWVNPFASKQLVSLRVRNFNSDKLKVNDAKGNPIEIAAVVVWRVVDSAKATFDVNSYVDFVAIQSETAIRGLASRYPYDTNQENLASLRGSPEEIAAALKEELQARLEVSGVEVIDSRISYLAYAPEIAQVMLRRQQAQAIIAARQEIIEGALSMVEMSIKRLNDNQIIQLDEETKAAMINNLLVVLTAEQNIQPVVNTGSLKL</sequence>
<feature type="transmembrane region" description="Helical" evidence="1">
    <location>
        <begin position="77"/>
        <end position="96"/>
    </location>
</feature>
<organism evidence="3 4">
    <name type="scientific">Moorena producens PAL-8-15-08-1</name>
    <dbReference type="NCBI Taxonomy" id="1458985"/>
    <lineage>
        <taxon>Bacteria</taxon>
        <taxon>Bacillati</taxon>
        <taxon>Cyanobacteriota</taxon>
        <taxon>Cyanophyceae</taxon>
        <taxon>Coleofasciculales</taxon>
        <taxon>Coleofasciculaceae</taxon>
        <taxon>Moorena</taxon>
    </lineage>
</organism>
<dbReference type="SMART" id="SM00244">
    <property type="entry name" value="PHB"/>
    <property type="match status" value="1"/>
</dbReference>
<dbReference type="Pfam" id="PF01145">
    <property type="entry name" value="Band_7"/>
    <property type="match status" value="1"/>
</dbReference>
<evidence type="ECO:0000256" key="1">
    <source>
        <dbReference type="SAM" id="Phobius"/>
    </source>
</evidence>
<dbReference type="CDD" id="cd03402">
    <property type="entry name" value="SPFH_like_u2"/>
    <property type="match status" value="1"/>
</dbReference>
<gene>
    <name evidence="3" type="ORF">BJP34_27005</name>
</gene>
<reference evidence="4" key="1">
    <citation type="submission" date="2016-10" db="EMBL/GenBank/DDBJ databases">
        <title>Comparative genomics uncovers the prolific and rare metabolic potential of the cyanobacterial genus Moorea.</title>
        <authorList>
            <person name="Leao T."/>
            <person name="Castelao G."/>
            <person name="Korobeynikov A."/>
            <person name="Monroe E.A."/>
            <person name="Podell S."/>
            <person name="Glukhov E."/>
            <person name="Allen E."/>
            <person name="Gerwick W.H."/>
            <person name="Gerwick L."/>
        </authorList>
    </citation>
    <scope>NUCLEOTIDE SEQUENCE [LARGE SCALE GENOMIC DNA]</scope>
    <source>
        <strain evidence="4">PAL-8-15-08-1</strain>
    </source>
</reference>
<dbReference type="AlphaFoldDB" id="A0A1D8U3R1"/>
<protein>
    <recommendedName>
        <fullName evidence="2">Band 7 domain-containing protein</fullName>
    </recommendedName>
</protein>
<keyword evidence="1" id="KW-1133">Transmembrane helix</keyword>
<keyword evidence="1" id="KW-0812">Transmembrane</keyword>
<feature type="domain" description="Band 7" evidence="2">
    <location>
        <begin position="65"/>
        <end position="229"/>
    </location>
</feature>
<feature type="transmembrane region" description="Helical" evidence="1">
    <location>
        <begin position="51"/>
        <end position="70"/>
    </location>
</feature>
<evidence type="ECO:0000313" key="4">
    <source>
        <dbReference type="Proteomes" id="UP000177870"/>
    </source>
</evidence>
<name>A0A1D8U3R1_9CYAN</name>
<proteinExistence type="predicted"/>
<dbReference type="PANTHER" id="PTHR43446:SF1">
    <property type="entry name" value="BAND 7 DOMAIN-CONTAINING PROTEIN"/>
    <property type="match status" value="1"/>
</dbReference>
<dbReference type="RefSeq" id="WP_070396902.1">
    <property type="nucleotide sequence ID" value="NZ_CP017599.1"/>
</dbReference>
<dbReference type="SUPFAM" id="SSF117892">
    <property type="entry name" value="Band 7/SPFH domain"/>
    <property type="match status" value="1"/>
</dbReference>
<dbReference type="Proteomes" id="UP000177870">
    <property type="component" value="Chromosome"/>
</dbReference>
<dbReference type="OrthoDB" id="9813479at2"/>